<dbReference type="InterPro" id="IPR006944">
    <property type="entry name" value="Phage/GTA_portal"/>
</dbReference>
<dbReference type="Proteomes" id="UP000315215">
    <property type="component" value="Chromosome"/>
</dbReference>
<dbReference type="Pfam" id="PF04860">
    <property type="entry name" value="Phage_portal"/>
    <property type="match status" value="1"/>
</dbReference>
<proteinExistence type="predicted"/>
<dbReference type="AlphaFoldDB" id="A0A516KDG0"/>
<dbReference type="RefSeq" id="WP_143892188.1">
    <property type="nucleotide sequence ID" value="NZ_CP041666.1"/>
</dbReference>
<evidence type="ECO:0000313" key="1">
    <source>
        <dbReference type="EMBL" id="QDP39438.1"/>
    </source>
</evidence>
<sequence length="350" mass="39572">MHSYLYLYSEDDDKSIHKLNDLRTTILNNDANDYDTAQVIKKKIVQDYLLRGKAFLLNKNDKLYHLPAKNVREELYTEDSITVAKKEFIYEGLSTITLDEHEVIVIDSGSNGLLVDAGELFQTAINQQSYNKSVMENGALPTGILQATSRLTENAITRLRESWQSLYGGSKAAGKTVILEEGLEFNPLSLKPDELQMVDSQKQIISEIARVFNIPESMINRSANKYNSLQMNNIQYMQHCLGPIITSIESAISKNLLTHDEKIMGFYFRFDTSEILRTTEKEKVETVSKGLKDGLYSFNEARHKLDMKPVDKDYFVMSLGSVLKDSETGELTIPNMGVVEEQSGGENPNE</sequence>
<dbReference type="NCBIfam" id="TIGR01537">
    <property type="entry name" value="portal_HK97"/>
    <property type="match status" value="1"/>
</dbReference>
<protein>
    <submittedName>
        <fullName evidence="1">Phage portal protein</fullName>
    </submittedName>
</protein>
<dbReference type="InterPro" id="IPR006427">
    <property type="entry name" value="Portal_HK97"/>
</dbReference>
<accession>A0A516KDG0</accession>
<evidence type="ECO:0000313" key="2">
    <source>
        <dbReference type="Proteomes" id="UP000315215"/>
    </source>
</evidence>
<dbReference type="KEGG" id="aqt:FN924_04155"/>
<gene>
    <name evidence="1" type="ORF">FN924_04155</name>
</gene>
<keyword evidence="2" id="KW-1185">Reference proteome</keyword>
<organism evidence="1 2">
    <name type="scientific">Radiobacillus deserti</name>
    <dbReference type="NCBI Taxonomy" id="2594883"/>
    <lineage>
        <taxon>Bacteria</taxon>
        <taxon>Bacillati</taxon>
        <taxon>Bacillota</taxon>
        <taxon>Bacilli</taxon>
        <taxon>Bacillales</taxon>
        <taxon>Bacillaceae</taxon>
        <taxon>Radiobacillus</taxon>
    </lineage>
</organism>
<dbReference type="EMBL" id="CP041666">
    <property type="protein sequence ID" value="QDP39438.1"/>
    <property type="molecule type" value="Genomic_DNA"/>
</dbReference>
<reference evidence="1 2" key="1">
    <citation type="submission" date="2019-07" db="EMBL/GenBank/DDBJ databases">
        <authorList>
            <person name="Li J."/>
        </authorList>
    </citation>
    <scope>NUCLEOTIDE SEQUENCE [LARGE SCALE GENOMIC DNA]</scope>
    <source>
        <strain evidence="1 2">TKL69</strain>
    </source>
</reference>
<name>A0A516KDG0_9BACI</name>